<keyword evidence="3 5" id="KW-1133">Transmembrane helix</keyword>
<evidence type="ECO:0000256" key="5">
    <source>
        <dbReference type="SAM" id="Phobius"/>
    </source>
</evidence>
<name>A0A7S3PYX7_9STRA</name>
<keyword evidence="4 5" id="KW-0472">Membrane</keyword>
<evidence type="ECO:0000256" key="1">
    <source>
        <dbReference type="ARBA" id="ARBA00004141"/>
    </source>
</evidence>
<feature type="transmembrane region" description="Helical" evidence="5">
    <location>
        <begin position="85"/>
        <end position="106"/>
    </location>
</feature>
<evidence type="ECO:0000313" key="7">
    <source>
        <dbReference type="EMBL" id="CAE0459683.1"/>
    </source>
</evidence>
<evidence type="ECO:0000256" key="2">
    <source>
        <dbReference type="ARBA" id="ARBA00022692"/>
    </source>
</evidence>
<dbReference type="InterPro" id="IPR017452">
    <property type="entry name" value="GPCR_Rhodpsn_7TM"/>
</dbReference>
<comment type="subcellular location">
    <subcellularLocation>
        <location evidence="1">Membrane</location>
        <topology evidence="1">Multi-pass membrane protein</topology>
    </subcellularLocation>
</comment>
<dbReference type="AlphaFoldDB" id="A0A7S3PYX7"/>
<proteinExistence type="predicted"/>
<dbReference type="GO" id="GO:0004930">
    <property type="term" value="F:G protein-coupled receptor activity"/>
    <property type="evidence" value="ECO:0007669"/>
    <property type="project" value="TreeGrafter"/>
</dbReference>
<evidence type="ECO:0000256" key="4">
    <source>
        <dbReference type="ARBA" id="ARBA00023136"/>
    </source>
</evidence>
<dbReference type="GO" id="GO:0007189">
    <property type="term" value="P:adenylate cyclase-activating G protein-coupled receptor signaling pathway"/>
    <property type="evidence" value="ECO:0007669"/>
    <property type="project" value="TreeGrafter"/>
</dbReference>
<dbReference type="PANTHER" id="PTHR23112:SF0">
    <property type="entry name" value="TRANSMEMBRANE PROTEIN 116"/>
    <property type="match status" value="1"/>
</dbReference>
<evidence type="ECO:0000256" key="3">
    <source>
        <dbReference type="ARBA" id="ARBA00022989"/>
    </source>
</evidence>
<dbReference type="SUPFAM" id="SSF81321">
    <property type="entry name" value="Family A G protein-coupled receptor-like"/>
    <property type="match status" value="1"/>
</dbReference>
<feature type="domain" description="G-protein coupled receptors family 1 profile" evidence="6">
    <location>
        <begin position="1"/>
        <end position="292"/>
    </location>
</feature>
<dbReference type="Gene3D" id="1.20.1070.10">
    <property type="entry name" value="Rhodopsin 7-helix transmembrane proteins"/>
    <property type="match status" value="1"/>
</dbReference>
<dbReference type="GO" id="GO:0005886">
    <property type="term" value="C:plasma membrane"/>
    <property type="evidence" value="ECO:0007669"/>
    <property type="project" value="TreeGrafter"/>
</dbReference>
<organism evidence="7">
    <name type="scientific">Chaetoceros debilis</name>
    <dbReference type="NCBI Taxonomy" id="122233"/>
    <lineage>
        <taxon>Eukaryota</taxon>
        <taxon>Sar</taxon>
        <taxon>Stramenopiles</taxon>
        <taxon>Ochrophyta</taxon>
        <taxon>Bacillariophyta</taxon>
        <taxon>Coscinodiscophyceae</taxon>
        <taxon>Chaetocerotophycidae</taxon>
        <taxon>Chaetocerotales</taxon>
        <taxon>Chaetocerotaceae</taxon>
        <taxon>Chaetoceros</taxon>
    </lineage>
</organism>
<feature type="transmembrane region" description="Helical" evidence="5">
    <location>
        <begin position="241"/>
        <end position="261"/>
    </location>
</feature>
<dbReference type="PROSITE" id="PS50262">
    <property type="entry name" value="G_PROTEIN_RECEP_F1_2"/>
    <property type="match status" value="1"/>
</dbReference>
<keyword evidence="2 5" id="KW-0812">Transmembrane</keyword>
<dbReference type="EMBL" id="HBIO01006214">
    <property type="protein sequence ID" value="CAE0459683.1"/>
    <property type="molecule type" value="Transcribed_RNA"/>
</dbReference>
<accession>A0A7S3PYX7</accession>
<feature type="transmembrane region" description="Helical" evidence="5">
    <location>
        <begin position="276"/>
        <end position="295"/>
    </location>
</feature>
<evidence type="ECO:0000259" key="6">
    <source>
        <dbReference type="PROSITE" id="PS50262"/>
    </source>
</evidence>
<feature type="transmembrane region" description="Helical" evidence="5">
    <location>
        <begin position="44"/>
        <end position="70"/>
    </location>
</feature>
<gene>
    <name evidence="7" type="ORF">CDEB00056_LOCUS4524</name>
</gene>
<feature type="transmembrane region" description="Helical" evidence="5">
    <location>
        <begin position="155"/>
        <end position="180"/>
    </location>
</feature>
<dbReference type="PANTHER" id="PTHR23112">
    <property type="entry name" value="G PROTEIN-COUPLED RECEPTOR 157-RELATED"/>
    <property type="match status" value="1"/>
</dbReference>
<protein>
    <recommendedName>
        <fullName evidence="6">G-protein coupled receptors family 1 profile domain-containing protein</fullName>
    </recommendedName>
</protein>
<sequence length="316" mass="35506">MLMMSSGDVLSSLAIALTTIPMPSDVHQTYPYTGKALGNMGTCVAQGFAIMFCAGMAMSSNCILSVYYVLTMRRRVAPVTFKRKFLPALYIIFIIIYLLLTTGVAFNGNMFPLPRHPFCSATKSFPSGCDEEDENIVQICETDHNKATARILKNILIAIIPLQWLIISISVVLVIVTVYLNERSKKEELKIDNKNSCHGINKKESKDEEKDQSLSDNSSIYLHDTSATGNGTSTTRVVCQALLYIFALLLCWIWYLILYYLPPKNYPKSYQILDPLRLLFMPSQGFINALIFLFYQLDQNRTRILPSSSKGNCIAT</sequence>
<reference evidence="7" key="1">
    <citation type="submission" date="2021-01" db="EMBL/GenBank/DDBJ databases">
        <authorList>
            <person name="Corre E."/>
            <person name="Pelletier E."/>
            <person name="Niang G."/>
            <person name="Scheremetjew M."/>
            <person name="Finn R."/>
            <person name="Kale V."/>
            <person name="Holt S."/>
            <person name="Cochrane G."/>
            <person name="Meng A."/>
            <person name="Brown T."/>
            <person name="Cohen L."/>
        </authorList>
    </citation>
    <scope>NUCLEOTIDE SEQUENCE</scope>
    <source>
        <strain evidence="7">MM31A-1</strain>
    </source>
</reference>